<proteinExistence type="predicted"/>
<evidence type="ECO:0000313" key="2">
    <source>
        <dbReference type="Proteomes" id="UP000193061"/>
    </source>
</evidence>
<dbReference type="EMBL" id="FWFX01000010">
    <property type="protein sequence ID" value="SLN58994.1"/>
    <property type="molecule type" value="Genomic_DNA"/>
</dbReference>
<accession>A0A1X6ZQV8</accession>
<dbReference type="AlphaFoldDB" id="A0A1X6ZQV8"/>
<dbReference type="RefSeq" id="WP_085806666.1">
    <property type="nucleotide sequence ID" value="NZ_FWFX01000010.1"/>
</dbReference>
<keyword evidence="2" id="KW-1185">Reference proteome</keyword>
<dbReference type="OrthoDB" id="7855384at2"/>
<gene>
    <name evidence="1" type="ORF">ROA7450_03041</name>
</gene>
<evidence type="ECO:0008006" key="3">
    <source>
        <dbReference type="Google" id="ProtNLM"/>
    </source>
</evidence>
<name>A0A1X6ZQV8_9RHOB</name>
<dbReference type="InterPro" id="IPR039498">
    <property type="entry name" value="NTP_transf_5"/>
</dbReference>
<dbReference type="Pfam" id="PF14907">
    <property type="entry name" value="NTP_transf_5"/>
    <property type="match status" value="1"/>
</dbReference>
<organism evidence="1 2">
    <name type="scientific">Roseovarius albus</name>
    <dbReference type="NCBI Taxonomy" id="1247867"/>
    <lineage>
        <taxon>Bacteria</taxon>
        <taxon>Pseudomonadati</taxon>
        <taxon>Pseudomonadota</taxon>
        <taxon>Alphaproteobacteria</taxon>
        <taxon>Rhodobacterales</taxon>
        <taxon>Roseobacteraceae</taxon>
        <taxon>Roseovarius</taxon>
    </lineage>
</organism>
<dbReference type="Proteomes" id="UP000193061">
    <property type="component" value="Unassembled WGS sequence"/>
</dbReference>
<evidence type="ECO:0000313" key="1">
    <source>
        <dbReference type="EMBL" id="SLN58994.1"/>
    </source>
</evidence>
<protein>
    <recommendedName>
        <fullName evidence="3">Nucleotidyltransferase family protein</fullName>
    </recommendedName>
</protein>
<reference evidence="1 2" key="1">
    <citation type="submission" date="2017-03" db="EMBL/GenBank/DDBJ databases">
        <authorList>
            <person name="Afonso C.L."/>
            <person name="Miller P.J."/>
            <person name="Scott M.A."/>
            <person name="Spackman E."/>
            <person name="Goraichik I."/>
            <person name="Dimitrov K.M."/>
            <person name="Suarez D.L."/>
            <person name="Swayne D.E."/>
        </authorList>
    </citation>
    <scope>NUCLEOTIDE SEQUENCE [LARGE SCALE GENOMIC DNA]</scope>
    <source>
        <strain evidence="1 2">CECT 7450</strain>
    </source>
</reference>
<sequence length="373" mass="41672">MNATYRKLSAAHRAVLQLLQTYVAGTPPEGTVATLSEATPEELARIGQTNHVHALIGQVMSQHEVLQTAVPRDLYLYFITMYRANEERLAETQNQLAMIGKALTQAEIPAVVMKGGGDALDPLHADPAIRFTGDLDVLVPESEAIRAQDLLIEIGAQSILDTELSESQQIGARGFKLPEHHLPKILHPEWQLPLELHTKVGRATMDRVLPALDILSRRVSIGSDGLSVMAPEDRACHLLAHASHHAGEVDLRAWVDWVVLRHRCDRDIVRKRLEAEGLGDVFTNFETVAGVLQGETGEAFEQAMSTAAMSPILHSFGGTRSRQAMYLPLLLKTRLKALARSPEYRRYVLQSIFKPAWWKQVWQNHRQIQKNLR</sequence>